<comment type="similarity">
    <text evidence="1">Belongs to the peptidase A1 family.</text>
</comment>
<evidence type="ECO:0000256" key="4">
    <source>
        <dbReference type="ARBA" id="ARBA00022757"/>
    </source>
</evidence>
<name>A0A8D0CR76_SANLU</name>
<evidence type="ECO:0000313" key="9">
    <source>
        <dbReference type="Proteomes" id="UP000694568"/>
    </source>
</evidence>
<evidence type="ECO:0000256" key="3">
    <source>
        <dbReference type="ARBA" id="ARBA00022750"/>
    </source>
</evidence>
<evidence type="ECO:0000256" key="5">
    <source>
        <dbReference type="ARBA" id="ARBA00022801"/>
    </source>
</evidence>
<feature type="domain" description="Peptidase A1" evidence="7">
    <location>
        <begin position="218"/>
        <end position="255"/>
    </location>
</feature>
<protein>
    <recommendedName>
        <fullName evidence="7">Peptidase A1 domain-containing protein</fullName>
    </recommendedName>
</protein>
<evidence type="ECO:0000256" key="1">
    <source>
        <dbReference type="ARBA" id="ARBA00007447"/>
    </source>
</evidence>
<sequence length="256" mass="28646">SVKWFLIICFQITIKLPARQQLEEGGLFEDYRRKFSYKPAAKFLPGMSRVWCYFTFSFDTLSTFWLPNLYVEHQIFSLTVTEEAFLGFVPWDGILGLAFPGLSHEGGTPIFNNMWNQDGVFMNGAVSIEGSVLILGGTDSSYYTGSMQWIPLYQATNFWNIQIQRCAASVDSGTSFIIGPSKDINNINGWLGAFSDQYGDVSVLNVFNTDLLPDISASGCRTGFASGTWILGEVFMQQFYAAFDFNNNRVGFAQAV</sequence>
<keyword evidence="6" id="KW-1015">Disulfide bond</keyword>
<keyword evidence="3" id="KW-0064">Aspartyl protease</keyword>
<dbReference type="InterPro" id="IPR021109">
    <property type="entry name" value="Peptidase_aspartic_dom_sf"/>
</dbReference>
<keyword evidence="5" id="KW-0378">Hydrolase</keyword>
<reference evidence="8" key="2">
    <citation type="submission" date="2025-09" db="UniProtKB">
        <authorList>
            <consortium name="Ensembl"/>
        </authorList>
    </citation>
    <scope>IDENTIFICATION</scope>
</reference>
<dbReference type="Gene3D" id="2.40.70.10">
    <property type="entry name" value="Acid Proteases"/>
    <property type="match status" value="3"/>
</dbReference>
<keyword evidence="2" id="KW-0645">Protease</keyword>
<evidence type="ECO:0000259" key="7">
    <source>
        <dbReference type="Pfam" id="PF00026"/>
    </source>
</evidence>
<dbReference type="Ensembl" id="ENSSLUT00000009754.1">
    <property type="protein sequence ID" value="ENSSLUP00000009452.1"/>
    <property type="gene ID" value="ENSSLUG00000004439.1"/>
</dbReference>
<organism evidence="8 9">
    <name type="scientific">Sander lucioperca</name>
    <name type="common">Pike-perch</name>
    <name type="synonym">Perca lucioperca</name>
    <dbReference type="NCBI Taxonomy" id="283035"/>
    <lineage>
        <taxon>Eukaryota</taxon>
        <taxon>Metazoa</taxon>
        <taxon>Chordata</taxon>
        <taxon>Craniata</taxon>
        <taxon>Vertebrata</taxon>
        <taxon>Euteleostomi</taxon>
        <taxon>Actinopterygii</taxon>
        <taxon>Neopterygii</taxon>
        <taxon>Teleostei</taxon>
        <taxon>Neoteleostei</taxon>
        <taxon>Acanthomorphata</taxon>
        <taxon>Eupercaria</taxon>
        <taxon>Perciformes</taxon>
        <taxon>Percoidei</taxon>
        <taxon>Percidae</taxon>
        <taxon>Luciopercinae</taxon>
        <taxon>Sander</taxon>
    </lineage>
</organism>
<evidence type="ECO:0000256" key="6">
    <source>
        <dbReference type="ARBA" id="ARBA00023157"/>
    </source>
</evidence>
<dbReference type="Proteomes" id="UP000694568">
    <property type="component" value="Unplaced"/>
</dbReference>
<dbReference type="GO" id="GO:0007586">
    <property type="term" value="P:digestion"/>
    <property type="evidence" value="ECO:0007669"/>
    <property type="project" value="UniProtKB-KW"/>
</dbReference>
<dbReference type="GO" id="GO:0006508">
    <property type="term" value="P:proteolysis"/>
    <property type="evidence" value="ECO:0007669"/>
    <property type="project" value="UniProtKB-KW"/>
</dbReference>
<dbReference type="InterPro" id="IPR001461">
    <property type="entry name" value="Aspartic_peptidase_A1"/>
</dbReference>
<dbReference type="SUPFAM" id="SSF50630">
    <property type="entry name" value="Acid proteases"/>
    <property type="match status" value="1"/>
</dbReference>
<dbReference type="Pfam" id="PF00026">
    <property type="entry name" value="Asp"/>
    <property type="match status" value="2"/>
</dbReference>
<dbReference type="InterPro" id="IPR033121">
    <property type="entry name" value="PEPTIDASE_A1"/>
</dbReference>
<proteinExistence type="inferred from homology"/>
<dbReference type="PRINTS" id="PR00792">
    <property type="entry name" value="PEPSIN"/>
</dbReference>
<dbReference type="PANTHER" id="PTHR47966">
    <property type="entry name" value="BETA-SITE APP-CLEAVING ENZYME, ISOFORM A-RELATED"/>
    <property type="match status" value="1"/>
</dbReference>
<dbReference type="AlphaFoldDB" id="A0A8D0CR76"/>
<feature type="domain" description="Peptidase A1" evidence="7">
    <location>
        <begin position="67"/>
        <end position="201"/>
    </location>
</feature>
<keyword evidence="9" id="KW-1185">Reference proteome</keyword>
<dbReference type="GO" id="GO:0004190">
    <property type="term" value="F:aspartic-type endopeptidase activity"/>
    <property type="evidence" value="ECO:0007669"/>
    <property type="project" value="UniProtKB-KW"/>
</dbReference>
<dbReference type="GeneTree" id="ENSGT00940000162710"/>
<reference evidence="8" key="1">
    <citation type="submission" date="2025-08" db="UniProtKB">
        <authorList>
            <consortium name="Ensembl"/>
        </authorList>
    </citation>
    <scope>IDENTIFICATION</scope>
</reference>
<evidence type="ECO:0000313" key="8">
    <source>
        <dbReference type="Ensembl" id="ENSSLUP00000009452.1"/>
    </source>
</evidence>
<evidence type="ECO:0000256" key="2">
    <source>
        <dbReference type="ARBA" id="ARBA00022670"/>
    </source>
</evidence>
<accession>A0A8D0CR76</accession>
<dbReference type="PANTHER" id="PTHR47966:SF22">
    <property type="entry name" value="PEPSIN A-3-RELATED"/>
    <property type="match status" value="1"/>
</dbReference>
<keyword evidence="4" id="KW-0222">Digestion</keyword>